<reference evidence="1 2" key="1">
    <citation type="journal article" date="2011" name="Science">
        <title>The ecoresponsive genome of Daphnia pulex.</title>
        <authorList>
            <person name="Colbourne J.K."/>
            <person name="Pfrender M.E."/>
            <person name="Gilbert D."/>
            <person name="Thomas W.K."/>
            <person name="Tucker A."/>
            <person name="Oakley T.H."/>
            <person name="Tokishita S."/>
            <person name="Aerts A."/>
            <person name="Arnold G.J."/>
            <person name="Basu M.K."/>
            <person name="Bauer D.J."/>
            <person name="Caceres C.E."/>
            <person name="Carmel L."/>
            <person name="Casola C."/>
            <person name="Choi J.H."/>
            <person name="Detter J.C."/>
            <person name="Dong Q."/>
            <person name="Dusheyko S."/>
            <person name="Eads B.D."/>
            <person name="Frohlich T."/>
            <person name="Geiler-Samerotte K.A."/>
            <person name="Gerlach D."/>
            <person name="Hatcher P."/>
            <person name="Jogdeo S."/>
            <person name="Krijgsveld J."/>
            <person name="Kriventseva E.V."/>
            <person name="Kultz D."/>
            <person name="Laforsch C."/>
            <person name="Lindquist E."/>
            <person name="Lopez J."/>
            <person name="Manak J.R."/>
            <person name="Muller J."/>
            <person name="Pangilinan J."/>
            <person name="Patwardhan R.P."/>
            <person name="Pitluck S."/>
            <person name="Pritham E.J."/>
            <person name="Rechtsteiner A."/>
            <person name="Rho M."/>
            <person name="Rogozin I.B."/>
            <person name="Sakarya O."/>
            <person name="Salamov A."/>
            <person name="Schaack S."/>
            <person name="Shapiro H."/>
            <person name="Shiga Y."/>
            <person name="Skalitzky C."/>
            <person name="Smith Z."/>
            <person name="Souvorov A."/>
            <person name="Sung W."/>
            <person name="Tang Z."/>
            <person name="Tsuchiya D."/>
            <person name="Tu H."/>
            <person name="Vos H."/>
            <person name="Wang M."/>
            <person name="Wolf Y.I."/>
            <person name="Yamagata H."/>
            <person name="Yamada T."/>
            <person name="Ye Y."/>
            <person name="Shaw J.R."/>
            <person name="Andrews J."/>
            <person name="Crease T.J."/>
            <person name="Tang H."/>
            <person name="Lucas S.M."/>
            <person name="Robertson H.M."/>
            <person name="Bork P."/>
            <person name="Koonin E.V."/>
            <person name="Zdobnov E.M."/>
            <person name="Grigoriev I.V."/>
            <person name="Lynch M."/>
            <person name="Boore J.L."/>
        </authorList>
    </citation>
    <scope>NUCLEOTIDE SEQUENCE [LARGE SCALE GENOMIC DNA]</scope>
</reference>
<proteinExistence type="predicted"/>
<dbReference type="KEGG" id="dpx:DAPPUDRAFT_239177"/>
<gene>
    <name evidence="1" type="ORF">DAPPUDRAFT_239177</name>
</gene>
<name>E9G8J7_DAPPU</name>
<protein>
    <submittedName>
        <fullName evidence="1">Uncharacterized protein</fullName>
    </submittedName>
</protein>
<organism evidence="1 2">
    <name type="scientific">Daphnia pulex</name>
    <name type="common">Water flea</name>
    <dbReference type="NCBI Taxonomy" id="6669"/>
    <lineage>
        <taxon>Eukaryota</taxon>
        <taxon>Metazoa</taxon>
        <taxon>Ecdysozoa</taxon>
        <taxon>Arthropoda</taxon>
        <taxon>Crustacea</taxon>
        <taxon>Branchiopoda</taxon>
        <taxon>Diplostraca</taxon>
        <taxon>Cladocera</taxon>
        <taxon>Anomopoda</taxon>
        <taxon>Daphniidae</taxon>
        <taxon>Daphnia</taxon>
    </lineage>
</organism>
<dbReference type="HOGENOM" id="CLU_3108478_0_0_1"/>
<evidence type="ECO:0000313" key="2">
    <source>
        <dbReference type="Proteomes" id="UP000000305"/>
    </source>
</evidence>
<dbReference type="InParanoid" id="E9G8J7"/>
<accession>E9G8J7</accession>
<dbReference type="Proteomes" id="UP000000305">
    <property type="component" value="Unassembled WGS sequence"/>
</dbReference>
<dbReference type="AlphaFoldDB" id="E9G8J7"/>
<sequence length="51" mass="5949">MELQQPTALLLRWDKFPDDKEIVMKYSGSILKGDIDAYLYHLGDDVVRHLT</sequence>
<evidence type="ECO:0000313" key="1">
    <source>
        <dbReference type="EMBL" id="EFX83987.1"/>
    </source>
</evidence>
<keyword evidence="2" id="KW-1185">Reference proteome</keyword>
<dbReference type="EMBL" id="GL732535">
    <property type="protein sequence ID" value="EFX83987.1"/>
    <property type="molecule type" value="Genomic_DNA"/>
</dbReference>